<proteinExistence type="predicted"/>
<dbReference type="STRING" id="1313304.CALK_0672"/>
<keyword evidence="1" id="KW-0812">Transmembrane</keyword>
<sequence length="117" mass="13451">MGKKEISTEAARKKTKNLSVLFAFLFFLFLFFVFINFTVPSDVTFLMMALIRASIGAMVFWVFCLIVIDIIVKSVVDDIDPDDLNPLEGGLEQHIHERKNEKQVQIVEIETGRKKKK</sequence>
<reference evidence="2 3" key="1">
    <citation type="journal article" date="2013" name="Environ. Microbiol.">
        <title>Genome analysis of Chitinivibrio alkaliphilus gen. nov., sp. nov., a novel extremely haloalkaliphilic anaerobic chitinolytic bacterium from the candidate phylum Termite Group 3.</title>
        <authorList>
            <person name="Sorokin D.Y."/>
            <person name="Gumerov V.M."/>
            <person name="Rakitin A.L."/>
            <person name="Beletsky A.V."/>
            <person name="Damste J.S."/>
            <person name="Muyzer G."/>
            <person name="Mardanov A.V."/>
            <person name="Ravin N.V."/>
        </authorList>
    </citation>
    <scope>NUCLEOTIDE SEQUENCE [LARGE SCALE GENOMIC DNA]</scope>
    <source>
        <strain evidence="2 3">ACht1</strain>
    </source>
</reference>
<accession>U7D929</accession>
<organism evidence="2 3">
    <name type="scientific">Chitinivibrio alkaliphilus ACht1</name>
    <dbReference type="NCBI Taxonomy" id="1313304"/>
    <lineage>
        <taxon>Bacteria</taxon>
        <taxon>Pseudomonadati</taxon>
        <taxon>Fibrobacterota</taxon>
        <taxon>Chitinivibrionia</taxon>
        <taxon>Chitinivibrionales</taxon>
        <taxon>Chitinivibrionaceae</taxon>
        <taxon>Chitinivibrio</taxon>
    </lineage>
</organism>
<feature type="transmembrane region" description="Helical" evidence="1">
    <location>
        <begin position="20"/>
        <end position="39"/>
    </location>
</feature>
<feature type="transmembrane region" description="Helical" evidence="1">
    <location>
        <begin position="45"/>
        <end position="68"/>
    </location>
</feature>
<dbReference type="Proteomes" id="UP000017148">
    <property type="component" value="Unassembled WGS sequence"/>
</dbReference>
<protein>
    <submittedName>
        <fullName evidence="2">Uncharacterized protein</fullName>
    </submittedName>
</protein>
<evidence type="ECO:0000256" key="1">
    <source>
        <dbReference type="SAM" id="Phobius"/>
    </source>
</evidence>
<evidence type="ECO:0000313" key="3">
    <source>
        <dbReference type="Proteomes" id="UP000017148"/>
    </source>
</evidence>
<gene>
    <name evidence="2" type="ORF">CALK_0672</name>
</gene>
<dbReference type="RefSeq" id="WP_022636193.1">
    <property type="nucleotide sequence ID" value="NZ_ASJR01000004.1"/>
</dbReference>
<comment type="caution">
    <text evidence="2">The sequence shown here is derived from an EMBL/GenBank/DDBJ whole genome shotgun (WGS) entry which is preliminary data.</text>
</comment>
<keyword evidence="1" id="KW-0472">Membrane</keyword>
<keyword evidence="3" id="KW-1185">Reference proteome</keyword>
<dbReference type="AlphaFoldDB" id="U7D929"/>
<keyword evidence="1" id="KW-1133">Transmembrane helix</keyword>
<name>U7D929_9BACT</name>
<evidence type="ECO:0000313" key="2">
    <source>
        <dbReference type="EMBL" id="ERP38894.1"/>
    </source>
</evidence>
<dbReference type="EMBL" id="ASJR01000004">
    <property type="protein sequence ID" value="ERP38894.1"/>
    <property type="molecule type" value="Genomic_DNA"/>
</dbReference>